<dbReference type="CDD" id="cd00085">
    <property type="entry name" value="HNHc"/>
    <property type="match status" value="1"/>
</dbReference>
<dbReference type="Proteomes" id="UP000694287">
    <property type="component" value="Unassembled WGS sequence"/>
</dbReference>
<reference evidence="2 3" key="1">
    <citation type="submission" date="2020-11" db="EMBL/GenBank/DDBJ databases">
        <title>Pseudonocardia abyssalis sp. nov. and Pseudonocardia oceani sp. nov., description and phylogenomic analysis of two novel actinomycetes isolated from the deep Southern Ocean.</title>
        <authorList>
            <person name="Parra J."/>
        </authorList>
    </citation>
    <scope>NUCLEOTIDE SEQUENCE [LARGE SCALE GENOMIC DNA]</scope>
    <source>
        <strain evidence="2 3">KRD-168</strain>
    </source>
</reference>
<organism evidence="2 3">
    <name type="scientific">Pseudonocardia abyssalis</name>
    <dbReference type="NCBI Taxonomy" id="2792008"/>
    <lineage>
        <taxon>Bacteria</taxon>
        <taxon>Bacillati</taxon>
        <taxon>Actinomycetota</taxon>
        <taxon>Actinomycetes</taxon>
        <taxon>Pseudonocardiales</taxon>
        <taxon>Pseudonocardiaceae</taxon>
        <taxon>Pseudonocardia</taxon>
    </lineage>
</organism>
<keyword evidence="3" id="KW-1185">Reference proteome</keyword>
<name>A0ABS6UUV4_9PSEU</name>
<keyword evidence="2" id="KW-0378">Hydrolase</keyword>
<comment type="caution">
    <text evidence="2">The sequence shown here is derived from an EMBL/GenBank/DDBJ whole genome shotgun (WGS) entry which is preliminary data.</text>
</comment>
<protein>
    <submittedName>
        <fullName evidence="2">HNH endonuclease</fullName>
    </submittedName>
</protein>
<dbReference type="InterPro" id="IPR003615">
    <property type="entry name" value="HNH_nuc"/>
</dbReference>
<gene>
    <name evidence="2" type="ORF">I4I81_17420</name>
</gene>
<keyword evidence="2" id="KW-0255">Endonuclease</keyword>
<keyword evidence="2" id="KW-0540">Nuclease</keyword>
<evidence type="ECO:0000256" key="1">
    <source>
        <dbReference type="SAM" id="MobiDB-lite"/>
    </source>
</evidence>
<feature type="region of interest" description="Disordered" evidence="1">
    <location>
        <begin position="1"/>
        <end position="27"/>
    </location>
</feature>
<evidence type="ECO:0000313" key="2">
    <source>
        <dbReference type="EMBL" id="MBW0136029.1"/>
    </source>
</evidence>
<evidence type="ECO:0000313" key="3">
    <source>
        <dbReference type="Proteomes" id="UP000694287"/>
    </source>
</evidence>
<dbReference type="RefSeq" id="WP_218604195.1">
    <property type="nucleotide sequence ID" value="NZ_JADQDJ010000197.1"/>
</dbReference>
<feature type="region of interest" description="Disordered" evidence="1">
    <location>
        <begin position="177"/>
        <end position="197"/>
    </location>
</feature>
<proteinExistence type="predicted"/>
<feature type="compositionally biased region" description="Basic and acidic residues" evidence="1">
    <location>
        <begin position="92"/>
        <end position="104"/>
    </location>
</feature>
<dbReference type="EMBL" id="JADQDK010000001">
    <property type="protein sequence ID" value="MBW0136029.1"/>
    <property type="molecule type" value="Genomic_DNA"/>
</dbReference>
<accession>A0ABS6UUV4</accession>
<sequence>MSADGPRTSDQRRADLAAAALTGKPVVRDPDADPTVVAPVTPGKPLITVLVPYCTLIGADDEPCEIAGYGPIPAHLARCRRGLGGPGHRPAVRGDPRLRPHHLPDTGCSGRRRSGAGRHLPGPGCRRAAATCELDHVVAGQEDGTTSEANVVALCTAHHDRKEQPGRQVALHPDRSMQWTTPTGRRHRTAVHDHRAA</sequence>
<dbReference type="GO" id="GO:0004519">
    <property type="term" value="F:endonuclease activity"/>
    <property type="evidence" value="ECO:0007669"/>
    <property type="project" value="UniProtKB-KW"/>
</dbReference>
<feature type="region of interest" description="Disordered" evidence="1">
    <location>
        <begin position="87"/>
        <end position="123"/>
    </location>
</feature>